<dbReference type="EMBL" id="UZAH01026280">
    <property type="protein sequence ID" value="VDO78237.1"/>
    <property type="molecule type" value="Genomic_DNA"/>
</dbReference>
<evidence type="ECO:0000313" key="2">
    <source>
        <dbReference type="EMBL" id="VDO78237.1"/>
    </source>
</evidence>
<feature type="compositionally biased region" description="Polar residues" evidence="1">
    <location>
        <begin position="79"/>
        <end position="92"/>
    </location>
</feature>
<accession>A0A3P7Z399</accession>
<sequence length="173" mass="19185">MNLFRQRTINLGRLSSSKKSIYGVNSTFSSDSAIKSEIYQLPRKAETSASLNSSASQRLLERCDSSESGSESLGGTVYSKDTSMTSPKMTNSTSIVDSKLDYETWPDLSVVYPDMEETTNSVNKEMMRRTSLRLDHSTDKLFYIQVVMVIGGDISHRLDHSTALAVDDAAYLT</sequence>
<accession>A0A183FN50</accession>
<keyword evidence="3" id="KW-1185">Reference proteome</keyword>
<feature type="region of interest" description="Disordered" evidence="1">
    <location>
        <begin position="60"/>
        <end position="92"/>
    </location>
</feature>
<proteinExistence type="predicted"/>
<name>A0A183FN50_HELPZ</name>
<evidence type="ECO:0000313" key="3">
    <source>
        <dbReference type="Proteomes" id="UP000050761"/>
    </source>
</evidence>
<dbReference type="AlphaFoldDB" id="A0A183FN50"/>
<evidence type="ECO:0000313" key="4">
    <source>
        <dbReference type="WBParaSite" id="HPBE_0000888501-mRNA-1"/>
    </source>
</evidence>
<gene>
    <name evidence="2" type="ORF">HPBE_LOCUS8886</name>
</gene>
<dbReference type="Proteomes" id="UP000050761">
    <property type="component" value="Unassembled WGS sequence"/>
</dbReference>
<organism evidence="3 4">
    <name type="scientific">Heligmosomoides polygyrus</name>
    <name type="common">Parasitic roundworm</name>
    <dbReference type="NCBI Taxonomy" id="6339"/>
    <lineage>
        <taxon>Eukaryota</taxon>
        <taxon>Metazoa</taxon>
        <taxon>Ecdysozoa</taxon>
        <taxon>Nematoda</taxon>
        <taxon>Chromadorea</taxon>
        <taxon>Rhabditida</taxon>
        <taxon>Rhabditina</taxon>
        <taxon>Rhabditomorpha</taxon>
        <taxon>Strongyloidea</taxon>
        <taxon>Heligmosomidae</taxon>
        <taxon>Heligmosomoides</taxon>
    </lineage>
</organism>
<reference evidence="4" key="2">
    <citation type="submission" date="2019-09" db="UniProtKB">
        <authorList>
            <consortium name="WormBaseParasite"/>
        </authorList>
    </citation>
    <scope>IDENTIFICATION</scope>
</reference>
<feature type="compositionally biased region" description="Low complexity" evidence="1">
    <location>
        <begin position="66"/>
        <end position="75"/>
    </location>
</feature>
<dbReference type="OrthoDB" id="10621854at2759"/>
<dbReference type="WBParaSite" id="HPBE_0000888501-mRNA-1">
    <property type="protein sequence ID" value="HPBE_0000888501-mRNA-1"/>
    <property type="gene ID" value="HPBE_0000888501"/>
</dbReference>
<evidence type="ECO:0000256" key="1">
    <source>
        <dbReference type="SAM" id="MobiDB-lite"/>
    </source>
</evidence>
<protein>
    <submittedName>
        <fullName evidence="4">DUF4806 domain-containing protein</fullName>
    </submittedName>
</protein>
<reference evidence="2 3" key="1">
    <citation type="submission" date="2018-11" db="EMBL/GenBank/DDBJ databases">
        <authorList>
            <consortium name="Pathogen Informatics"/>
        </authorList>
    </citation>
    <scope>NUCLEOTIDE SEQUENCE [LARGE SCALE GENOMIC DNA]</scope>
</reference>